<evidence type="ECO:0000259" key="8">
    <source>
        <dbReference type="PROSITE" id="PS50102"/>
    </source>
</evidence>
<evidence type="ECO:0000256" key="4">
    <source>
        <dbReference type="ARBA" id="ARBA00022884"/>
    </source>
</evidence>
<dbReference type="CDD" id="cd12281">
    <property type="entry name" value="RRM1_TatSF1_like"/>
    <property type="match status" value="1"/>
</dbReference>
<dbReference type="EMBL" id="JMSE01000907">
    <property type="protein sequence ID" value="KDN66708.1"/>
    <property type="molecule type" value="Genomic_DNA"/>
</dbReference>
<feature type="domain" description="RRM" evidence="8">
    <location>
        <begin position="324"/>
        <end position="403"/>
    </location>
</feature>
<evidence type="ECO:0000313" key="10">
    <source>
        <dbReference type="Proteomes" id="UP000027238"/>
    </source>
</evidence>
<keyword evidence="3" id="KW-0677">Repeat</keyword>
<dbReference type="GO" id="GO:0005684">
    <property type="term" value="C:U2-type spliceosomal complex"/>
    <property type="evidence" value="ECO:0007669"/>
    <property type="project" value="TreeGrafter"/>
</dbReference>
<dbReference type="PROSITE" id="PS50102">
    <property type="entry name" value="RRM"/>
    <property type="match status" value="2"/>
</dbReference>
<sequence>MADQLKDPLPTTIEDFGNDERISFSKLDNKYLAVLDDGTELEFNPATSTWAEAVDAPLEPLDDEDETAAQLADLSRAGAGPGYINGAEPQQTNPRKRKESPTSAEAGGMGAIQSGGGDNNGNGNGNERARPAKKAKPARAPPQPRQNTAVYVTGLPADATVDEVHELFSRKAGVVAEEIDSGRPRIKMYTDDKGNFKGDALVVFFKPQSVEMAIMLLDDTEFRFASGTGETPKMRVQAADSSYKKVKYDEDGAGATTGKGSNVCDNGEGVSGQPKRERNDRDRQKIIRKTQKMAAKLADWSDDDTPAIPAETNSKWDKTVILKHMFTLAELEEDPAALLEIKEDIREECAKLGNVTNVVLYDEEPDGVVSVKFSQPQSAQACIQLMNGRSFDGRIVEASIATGRERFKKSNQGQASDGE</sequence>
<dbReference type="InterPro" id="IPR034393">
    <property type="entry name" value="TatSF1-like"/>
</dbReference>
<evidence type="ECO:0000256" key="2">
    <source>
        <dbReference type="ARBA" id="ARBA00022664"/>
    </source>
</evidence>
<dbReference type="InterPro" id="IPR000504">
    <property type="entry name" value="RRM_dom"/>
</dbReference>
<dbReference type="InterPro" id="IPR035979">
    <property type="entry name" value="RBD_domain_sf"/>
</dbReference>
<dbReference type="PANTHER" id="PTHR15608">
    <property type="entry name" value="SPLICING FACTOR U2AF-ASSOCIATED PROTEIN 2"/>
    <property type="match status" value="1"/>
</dbReference>
<reference evidence="10" key="1">
    <citation type="journal article" date="2014" name="Genome Announc.">
        <title>Draft genome sequence of Colletotrichum sublineola, a destructive pathogen of cultivated sorghum.</title>
        <authorList>
            <person name="Baroncelli R."/>
            <person name="Sanz-Martin J.M."/>
            <person name="Rech G.E."/>
            <person name="Sukno S.A."/>
            <person name="Thon M.R."/>
        </authorList>
    </citation>
    <scope>NUCLEOTIDE SEQUENCE [LARGE SCALE GENOMIC DNA]</scope>
    <source>
        <strain evidence="10">TX430BB</strain>
    </source>
</reference>
<feature type="region of interest" description="Disordered" evidence="7">
    <location>
        <begin position="54"/>
        <end position="147"/>
    </location>
</feature>
<keyword evidence="2" id="KW-0507">mRNA processing</keyword>
<dbReference type="Pfam" id="PF00076">
    <property type="entry name" value="RRM_1"/>
    <property type="match status" value="2"/>
</dbReference>
<dbReference type="SUPFAM" id="SSF54928">
    <property type="entry name" value="RNA-binding domain, RBD"/>
    <property type="match status" value="2"/>
</dbReference>
<feature type="compositionally biased region" description="Gly residues" evidence="7">
    <location>
        <begin position="107"/>
        <end position="124"/>
    </location>
</feature>
<feature type="compositionally biased region" description="Basic and acidic residues" evidence="7">
    <location>
        <begin position="274"/>
        <end position="283"/>
    </location>
</feature>
<comment type="caution">
    <text evidence="9">The sequence shown here is derived from an EMBL/GenBank/DDBJ whole genome shotgun (WGS) entry which is preliminary data.</text>
</comment>
<evidence type="ECO:0000313" key="9">
    <source>
        <dbReference type="EMBL" id="KDN66708.1"/>
    </source>
</evidence>
<dbReference type="eggNOG" id="KOG1548">
    <property type="taxonomic scope" value="Eukaryota"/>
</dbReference>
<feature type="domain" description="RRM" evidence="8">
    <location>
        <begin position="148"/>
        <end position="241"/>
    </location>
</feature>
<keyword evidence="10" id="KW-1185">Reference proteome</keyword>
<dbReference type="HOGENOM" id="CLU_026945_0_2_1"/>
<dbReference type="CDD" id="cd12285">
    <property type="entry name" value="RRM3_RBM39_like"/>
    <property type="match status" value="1"/>
</dbReference>
<dbReference type="Gene3D" id="3.30.70.330">
    <property type="match status" value="2"/>
</dbReference>
<feature type="region of interest" description="Disordered" evidence="7">
    <location>
        <begin position="254"/>
        <end position="283"/>
    </location>
</feature>
<evidence type="ECO:0000256" key="7">
    <source>
        <dbReference type="SAM" id="MobiDB-lite"/>
    </source>
</evidence>
<dbReference type="FunFam" id="3.30.70.330:FF:000105">
    <property type="entry name" value="HIV Tat-specific factor 1 homolog"/>
    <property type="match status" value="1"/>
</dbReference>
<evidence type="ECO:0000256" key="1">
    <source>
        <dbReference type="ARBA" id="ARBA00007747"/>
    </source>
</evidence>
<dbReference type="OMA" id="DTDFRFG"/>
<keyword evidence="5" id="KW-0508">mRNA splicing</keyword>
<dbReference type="AlphaFoldDB" id="A0A066XC27"/>
<dbReference type="SMART" id="SM00360">
    <property type="entry name" value="RRM"/>
    <property type="match status" value="2"/>
</dbReference>
<dbReference type="GO" id="GO:0005686">
    <property type="term" value="C:U2 snRNP"/>
    <property type="evidence" value="ECO:0007669"/>
    <property type="project" value="TreeGrafter"/>
</dbReference>
<dbReference type="InterPro" id="IPR034392">
    <property type="entry name" value="TatSF1-like_RRM1"/>
</dbReference>
<comment type="similarity">
    <text evidence="1">Belongs to the HTATSF1 family.</text>
</comment>
<dbReference type="STRING" id="1173701.A0A066XC27"/>
<evidence type="ECO:0000256" key="3">
    <source>
        <dbReference type="ARBA" id="ARBA00022737"/>
    </source>
</evidence>
<dbReference type="Proteomes" id="UP000027238">
    <property type="component" value="Unassembled WGS sequence"/>
</dbReference>
<dbReference type="InterPro" id="IPR012677">
    <property type="entry name" value="Nucleotide-bd_a/b_plait_sf"/>
</dbReference>
<proteinExistence type="inferred from homology"/>
<gene>
    <name evidence="9" type="ORF">CSUB01_01793</name>
</gene>
<dbReference type="GO" id="GO:0000398">
    <property type="term" value="P:mRNA splicing, via spliceosome"/>
    <property type="evidence" value="ECO:0007669"/>
    <property type="project" value="InterPro"/>
</dbReference>
<dbReference type="OrthoDB" id="10258585at2759"/>
<organism evidence="9 10">
    <name type="scientific">Colletotrichum sublineola</name>
    <name type="common">Sorghum anthracnose fungus</name>
    <dbReference type="NCBI Taxonomy" id="1173701"/>
    <lineage>
        <taxon>Eukaryota</taxon>
        <taxon>Fungi</taxon>
        <taxon>Dikarya</taxon>
        <taxon>Ascomycota</taxon>
        <taxon>Pezizomycotina</taxon>
        <taxon>Sordariomycetes</taxon>
        <taxon>Hypocreomycetidae</taxon>
        <taxon>Glomerellales</taxon>
        <taxon>Glomerellaceae</taxon>
        <taxon>Colletotrichum</taxon>
        <taxon>Colletotrichum graminicola species complex</taxon>
    </lineage>
</organism>
<dbReference type="PANTHER" id="PTHR15608:SF0">
    <property type="entry name" value="HIV TAT-SPECIFIC FACTOR 1"/>
    <property type="match status" value="1"/>
</dbReference>
<evidence type="ECO:0000256" key="6">
    <source>
        <dbReference type="PROSITE-ProRule" id="PRU00176"/>
    </source>
</evidence>
<keyword evidence="4 6" id="KW-0694">RNA-binding</keyword>
<dbReference type="FunFam" id="3.30.70.330:FF:000329">
    <property type="entry name" value="splicing factor U2AF-associated protein 2"/>
    <property type="match status" value="1"/>
</dbReference>
<name>A0A066XC27_COLSU</name>
<protein>
    <submittedName>
        <fullName evidence="9">Putative splicing factor u2af-associated protein 2</fullName>
    </submittedName>
</protein>
<accession>A0A066XC27</accession>
<evidence type="ECO:0000256" key="5">
    <source>
        <dbReference type="ARBA" id="ARBA00023187"/>
    </source>
</evidence>
<dbReference type="GO" id="GO:0003723">
    <property type="term" value="F:RNA binding"/>
    <property type="evidence" value="ECO:0007669"/>
    <property type="project" value="UniProtKB-UniRule"/>
</dbReference>